<dbReference type="SMART" id="SM00028">
    <property type="entry name" value="TPR"/>
    <property type="match status" value="2"/>
</dbReference>
<organism evidence="2 3">
    <name type="scientific">Echinococcus multilocularis</name>
    <name type="common">Fox tapeworm</name>
    <dbReference type="NCBI Taxonomy" id="6211"/>
    <lineage>
        <taxon>Eukaryota</taxon>
        <taxon>Metazoa</taxon>
        <taxon>Spiralia</taxon>
        <taxon>Lophotrochozoa</taxon>
        <taxon>Platyhelminthes</taxon>
        <taxon>Cestoda</taxon>
        <taxon>Eucestoda</taxon>
        <taxon>Cyclophyllidea</taxon>
        <taxon>Taeniidae</taxon>
        <taxon>Echinococcus</taxon>
    </lineage>
</organism>
<sequence>MDPTFSVTELSEVELHELRKTDAWLPSEATRRCLLEGGSGGLASTAPRLLAPPSPIDTADPIHRQLVNRYRSDVRANAIRPIITADMVSQDCDGLVQLIKGRWYHAALDLTGRLLTICGFASDTGAKLTPFSSQLWLVRFVLLKQTRQFDLLERELAAFDRLDNPDVYFEHAPDLYPRRKGSMIPFSLRLLHAELPHHLNRSGEALDRLYFLAAVVARVISNLENGYTEDGTESYPNEAYKISSLVIWRRRESKILAICLSIYLANRDYPSAIETVYQMIDKLEPLGEHRFLYGTLGRIYLGMGDVDSAEEMFKEVLKDASPDLTTTRIQWLMYSAMLQIGSGHFDEAKRLFREALELDPSNVAAANNQAVCSHYIGQMDESLRILEALTTPVQYQQQQQLKIAKGETASQSLLEGPALHEAVVSNLSNLLDAESDHATTRKMSLLERVATLSGERVDPTAFKLKLA</sequence>
<reference evidence="2" key="1">
    <citation type="journal article" date="2013" name="Nature">
        <title>The genomes of four tapeworm species reveal adaptations to parasitism.</title>
        <authorList>
            <person name="Tsai I.J."/>
            <person name="Zarowiecki M."/>
            <person name="Holroyd N."/>
            <person name="Garciarrubio A."/>
            <person name="Sanchez-Flores A."/>
            <person name="Brooks K.L."/>
            <person name="Tracey A."/>
            <person name="Bobes R.J."/>
            <person name="Fragoso G."/>
            <person name="Sciutto E."/>
            <person name="Aslett M."/>
            <person name="Beasley H."/>
            <person name="Bennett H.M."/>
            <person name="Cai J."/>
            <person name="Camicia F."/>
            <person name="Clark R."/>
            <person name="Cucher M."/>
            <person name="De Silva N."/>
            <person name="Day T.A."/>
            <person name="Deplazes P."/>
            <person name="Estrada K."/>
            <person name="Fernandez C."/>
            <person name="Holland P.W."/>
            <person name="Hou J."/>
            <person name="Hu S."/>
            <person name="Huckvale T."/>
            <person name="Hung S.S."/>
            <person name="Kamenetzky L."/>
            <person name="Keane J.A."/>
            <person name="Kiss F."/>
            <person name="Koziol U."/>
            <person name="Lambert O."/>
            <person name="Liu K."/>
            <person name="Luo X."/>
            <person name="Luo Y."/>
            <person name="Macchiaroli N."/>
            <person name="Nichol S."/>
            <person name="Paps J."/>
            <person name="Parkinson J."/>
            <person name="Pouchkina-Stantcheva N."/>
            <person name="Riddiford N."/>
            <person name="Rosenzvit M."/>
            <person name="Salinas G."/>
            <person name="Wasmuth J.D."/>
            <person name="Zamanian M."/>
            <person name="Zheng Y."/>
            <person name="Cai X."/>
            <person name="Soberon X."/>
            <person name="Olson P.D."/>
            <person name="Laclette J.P."/>
            <person name="Brehm K."/>
            <person name="Berriman M."/>
            <person name="Garciarrubio A."/>
            <person name="Bobes R.J."/>
            <person name="Fragoso G."/>
            <person name="Sanchez-Flores A."/>
            <person name="Estrada K."/>
            <person name="Cevallos M.A."/>
            <person name="Morett E."/>
            <person name="Gonzalez V."/>
            <person name="Portillo T."/>
            <person name="Ochoa-Leyva A."/>
            <person name="Jose M.V."/>
            <person name="Sciutto E."/>
            <person name="Landa A."/>
            <person name="Jimenez L."/>
            <person name="Valdes V."/>
            <person name="Carrero J.C."/>
            <person name="Larralde C."/>
            <person name="Morales-Montor J."/>
            <person name="Limon-Lason J."/>
            <person name="Soberon X."/>
            <person name="Laclette J.P."/>
        </authorList>
    </citation>
    <scope>NUCLEOTIDE SEQUENCE [LARGE SCALE GENOMIC DNA]</scope>
</reference>
<dbReference type="PANTHER" id="PTHR21581">
    <property type="entry name" value="D-ALANYL-D-ALANINE CARBOXYPEPTIDASE"/>
    <property type="match status" value="1"/>
</dbReference>
<dbReference type="PROSITE" id="PS50005">
    <property type="entry name" value="TPR"/>
    <property type="match status" value="2"/>
</dbReference>
<evidence type="ECO:0000256" key="1">
    <source>
        <dbReference type="PROSITE-ProRule" id="PRU00339"/>
    </source>
</evidence>
<evidence type="ECO:0000313" key="3">
    <source>
        <dbReference type="Proteomes" id="UP000017246"/>
    </source>
</evidence>
<dbReference type="Gene3D" id="1.25.40.10">
    <property type="entry name" value="Tetratricopeptide repeat domain"/>
    <property type="match status" value="1"/>
</dbReference>
<dbReference type="Proteomes" id="UP000017246">
    <property type="component" value="Unassembled WGS sequence"/>
</dbReference>
<dbReference type="eggNOG" id="KOG2796">
    <property type="taxonomic scope" value="Eukaryota"/>
</dbReference>
<accession>A0A087VZV1</accession>
<evidence type="ECO:0000313" key="2">
    <source>
        <dbReference type="EMBL" id="CDI97741.1"/>
    </source>
</evidence>
<dbReference type="AlphaFoldDB" id="A0A087VZV1"/>
<dbReference type="OrthoDB" id="428342at2759"/>
<name>A0A087VZV1_ECHMU</name>
<dbReference type="GO" id="GO:0005794">
    <property type="term" value="C:Golgi apparatus"/>
    <property type="evidence" value="ECO:0007669"/>
    <property type="project" value="TreeGrafter"/>
</dbReference>
<proteinExistence type="predicted"/>
<dbReference type="STRING" id="6211.A0A087VZV1"/>
<dbReference type="SUPFAM" id="SSF48452">
    <property type="entry name" value="TPR-like"/>
    <property type="match status" value="1"/>
</dbReference>
<dbReference type="Pfam" id="PF13181">
    <property type="entry name" value="TPR_8"/>
    <property type="match status" value="1"/>
</dbReference>
<keyword evidence="1" id="KW-0802">TPR repeat</keyword>
<dbReference type="GO" id="GO:0030008">
    <property type="term" value="C:TRAPP complex"/>
    <property type="evidence" value="ECO:0007669"/>
    <property type="project" value="TreeGrafter"/>
</dbReference>
<keyword evidence="3" id="KW-1185">Reference proteome</keyword>
<dbReference type="InterPro" id="IPR011990">
    <property type="entry name" value="TPR-like_helical_dom_sf"/>
</dbReference>
<reference evidence="2" key="2">
    <citation type="submission" date="2015-11" db="EMBL/GenBank/DDBJ databases">
        <authorList>
            <person name="Zhang Y."/>
            <person name="Guo Z."/>
        </authorList>
    </citation>
    <scope>NUCLEOTIDE SEQUENCE</scope>
</reference>
<dbReference type="Pfam" id="PF14559">
    <property type="entry name" value="TPR_19"/>
    <property type="match status" value="1"/>
</dbReference>
<protein>
    <submittedName>
        <fullName evidence="2">Tetratricopeptide repeat protein 15</fullName>
    </submittedName>
</protein>
<feature type="repeat" description="TPR" evidence="1">
    <location>
        <begin position="290"/>
        <end position="323"/>
    </location>
</feature>
<dbReference type="PANTHER" id="PTHR21581:SF6">
    <property type="entry name" value="TRAFFICKING PROTEIN PARTICLE COMPLEX SUBUNIT 12"/>
    <property type="match status" value="1"/>
</dbReference>
<dbReference type="InterPro" id="IPR019734">
    <property type="entry name" value="TPR_rpt"/>
</dbReference>
<dbReference type="OMA" id="FYPELYG"/>
<feature type="repeat" description="TPR" evidence="1">
    <location>
        <begin position="329"/>
        <end position="362"/>
    </location>
</feature>
<dbReference type="EMBL" id="LN902846">
    <property type="protein sequence ID" value="CDI97741.1"/>
    <property type="molecule type" value="Genomic_DNA"/>
</dbReference>
<gene>
    <name evidence="2" type="ORF">EmuJ_000154150</name>
</gene>